<reference evidence="1" key="1">
    <citation type="journal article" date="2014" name="PLoS ONE">
        <title>Genome Information of Methylobacterium oryzae, a Plant-Probiotic Methylotroph in the Phyllosphere.</title>
        <authorList>
            <person name="Kwak M.J."/>
            <person name="Jeong H."/>
            <person name="Madhaiyan M."/>
            <person name="Lee Y."/>
            <person name="Sa T.M."/>
            <person name="Oh T.K."/>
            <person name="Kim J.F."/>
        </authorList>
    </citation>
    <scope>NUCLEOTIDE SEQUENCE</scope>
    <source>
        <strain evidence="1">CBMB20</strain>
        <plasmid evidence="1">pMOC1</plasmid>
    </source>
</reference>
<sequence length="171" mass="18678">MTWIVRLRAHDNGRIVESATFRAPDAAMAAYRTLLGRKELVGEPLAAVFKPPQGVDPAGNVATLFSRFDMPVGYGRIAADDPRLDPFLTKDAGNEIALSAWPDRPVVDWETDPRPFGECLKAWHAGILGGRAAAARELRVPATTYKGWCDGRGSPAEGAIRRLMTYIDKDS</sequence>
<gene>
    <name evidence="1" type="ORF">MOC_1p0017</name>
</gene>
<dbReference type="RefSeq" id="WP_172685362.1">
    <property type="nucleotide sequence ID" value="NZ_JX627580.1"/>
</dbReference>
<geneLocation type="plasmid" evidence="1">
    <name>pMOC1</name>
</geneLocation>
<name>A0A088B290_9HYPH</name>
<organism evidence="1">
    <name type="scientific">Methylobacterium oryzae CBMB20</name>
    <dbReference type="NCBI Taxonomy" id="693986"/>
    <lineage>
        <taxon>Bacteria</taxon>
        <taxon>Pseudomonadati</taxon>
        <taxon>Pseudomonadota</taxon>
        <taxon>Alphaproteobacteria</taxon>
        <taxon>Hyphomicrobiales</taxon>
        <taxon>Methylobacteriaceae</taxon>
        <taxon>Methylobacterium</taxon>
    </lineage>
</organism>
<accession>A0A088B290</accession>
<dbReference type="EMBL" id="JX627580">
    <property type="protein sequence ID" value="AGO88255.1"/>
    <property type="molecule type" value="Genomic_DNA"/>
</dbReference>
<proteinExistence type="predicted"/>
<protein>
    <submittedName>
        <fullName evidence="1">Protein of unassigned function</fullName>
    </submittedName>
</protein>
<keyword evidence="1" id="KW-0614">Plasmid</keyword>
<evidence type="ECO:0000313" key="1">
    <source>
        <dbReference type="EMBL" id="AGO88255.1"/>
    </source>
</evidence>
<dbReference type="AlphaFoldDB" id="A0A088B290"/>